<feature type="transmembrane region" description="Helical" evidence="1">
    <location>
        <begin position="585"/>
        <end position="611"/>
    </location>
</feature>
<keyword evidence="1" id="KW-1133">Transmembrane helix</keyword>
<proteinExistence type="predicted"/>
<dbReference type="GO" id="GO:0005975">
    <property type="term" value="P:carbohydrate metabolic process"/>
    <property type="evidence" value="ECO:0007669"/>
    <property type="project" value="InterPro"/>
</dbReference>
<dbReference type="InterPro" id="IPR001173">
    <property type="entry name" value="Glyco_trans_2-like"/>
</dbReference>
<feature type="transmembrane region" description="Helical" evidence="1">
    <location>
        <begin position="771"/>
        <end position="790"/>
    </location>
</feature>
<dbReference type="Gene3D" id="3.20.20.80">
    <property type="entry name" value="Glycosidases"/>
    <property type="match status" value="1"/>
</dbReference>
<dbReference type="InterPro" id="IPR050834">
    <property type="entry name" value="Glycosyltransf_2"/>
</dbReference>
<sequence length="835" mass="91691">MGEPRVQARGRGVGEPRVQALGKSLFVGGEKLLLKGVTYGTFRPDAEGHEFPPAAVVERDFAGMARHGWNAVRTYTAPPRWLLDAAQRQGLRVLVGLGAERYTGYLCEGTWTPSQDECLRAGVRTCAGHPALLGYAVGNEIPGASVRWLGAARVERHLERLCGMVRRADPGALVTYVNYPTTEYLRLPFVDFLCFNVYLESQDRFEAYLARLQNLAEDRPLVMAELGLDSLRDGEQAQASALDWQVRSAFASGCAGAFVYAWTDEWHRGGEDVHDWAFGVTRRDRSPKPALVAVERAMREAPLAAAGPWPTVSVVVCTRNGARTLRDCLEGLRGIEYPNYEVIVVDDGSTDASAAIAQEYCCRLVRTENRGLSNARNTGIQAAQGEIVAFTDDDARPDPHWLKYLAEALRRGSDVAAGGPNIVPPTDGWIAQCVAASPGGPAHVLLTDREAEHIPGCNMAFRKSALEAIHGFDPRFRTAGDDVDVCWRLRDNGGRLGFHAGAMVWHHRRGSVRTYWRQQVGYGRAEALLEEKWPERYNAMGHVSWGGRIYGAGLARAWMASRPRIYQGSWGEAPYQRMYERPAGLLAALVLTPEWYLGLLVLGLLAVAGAAWAPLRWAIAALGLASAASLLQACRSAAATRFPYAPRDARERAGRRPLVAFLHALQPAARLTGRLRHGLTPWRRRGLRGFVVPWPRTRRIWCERWQAQHERLAAVECELLAQGGVTRRGGEYDRWDLALRGGPFASARFRMAVEEHAQGRQLVRMRAWPRVSVIAVGLTVLLAALSGWAARDGAPAASVILAGLGGLALAWTVADAASAMAGMWQAMARAEREAR</sequence>
<dbReference type="PANTHER" id="PTHR43685:SF3">
    <property type="entry name" value="SLR2126 PROTEIN"/>
    <property type="match status" value="1"/>
</dbReference>
<dbReference type="AlphaFoldDB" id="A0A538TPV3"/>
<evidence type="ECO:0000313" key="5">
    <source>
        <dbReference type="Proteomes" id="UP000316609"/>
    </source>
</evidence>
<dbReference type="GO" id="GO:0004553">
    <property type="term" value="F:hydrolase activity, hydrolyzing O-glycosyl compounds"/>
    <property type="evidence" value="ECO:0007669"/>
    <property type="project" value="InterPro"/>
</dbReference>
<feature type="domain" description="Glycoside hydrolase family 2 catalytic" evidence="3">
    <location>
        <begin position="23"/>
        <end position="234"/>
    </location>
</feature>
<dbReference type="GO" id="GO:0016740">
    <property type="term" value="F:transferase activity"/>
    <property type="evidence" value="ECO:0007669"/>
    <property type="project" value="UniProtKB-KW"/>
</dbReference>
<dbReference type="Pfam" id="PF00535">
    <property type="entry name" value="Glycos_transf_2"/>
    <property type="match status" value="1"/>
</dbReference>
<comment type="caution">
    <text evidence="4">The sequence shown here is derived from an EMBL/GenBank/DDBJ whole genome shotgun (WGS) entry which is preliminary data.</text>
</comment>
<gene>
    <name evidence="4" type="ORF">E6K78_07295</name>
</gene>
<reference evidence="4 5" key="1">
    <citation type="journal article" date="2019" name="Nat. Microbiol.">
        <title>Mediterranean grassland soil C-N compound turnover is dependent on rainfall and depth, and is mediated by genomically divergent microorganisms.</title>
        <authorList>
            <person name="Diamond S."/>
            <person name="Andeer P.F."/>
            <person name="Li Z."/>
            <person name="Crits-Christoph A."/>
            <person name="Burstein D."/>
            <person name="Anantharaman K."/>
            <person name="Lane K.R."/>
            <person name="Thomas B.C."/>
            <person name="Pan C."/>
            <person name="Northen T.R."/>
            <person name="Banfield J.F."/>
        </authorList>
    </citation>
    <scope>NUCLEOTIDE SEQUENCE [LARGE SCALE GENOMIC DNA]</scope>
    <source>
        <strain evidence="4">WS_8</strain>
    </source>
</reference>
<name>A0A538TPV3_UNCEI</name>
<evidence type="ECO:0000313" key="4">
    <source>
        <dbReference type="EMBL" id="TMQ65657.1"/>
    </source>
</evidence>
<organism evidence="4 5">
    <name type="scientific">Eiseniibacteriota bacterium</name>
    <dbReference type="NCBI Taxonomy" id="2212470"/>
    <lineage>
        <taxon>Bacteria</taxon>
        <taxon>Candidatus Eiseniibacteriota</taxon>
    </lineage>
</organism>
<evidence type="ECO:0000256" key="1">
    <source>
        <dbReference type="SAM" id="Phobius"/>
    </source>
</evidence>
<accession>A0A538TPV3</accession>
<dbReference type="InterPro" id="IPR017853">
    <property type="entry name" value="GH"/>
</dbReference>
<dbReference type="SUPFAM" id="SSF51445">
    <property type="entry name" value="(Trans)glycosidases"/>
    <property type="match status" value="1"/>
</dbReference>
<keyword evidence="1" id="KW-0812">Transmembrane</keyword>
<dbReference type="Pfam" id="PF02836">
    <property type="entry name" value="Glyco_hydro_2_C"/>
    <property type="match status" value="1"/>
</dbReference>
<evidence type="ECO:0000259" key="3">
    <source>
        <dbReference type="Pfam" id="PF02836"/>
    </source>
</evidence>
<dbReference type="Proteomes" id="UP000316609">
    <property type="component" value="Unassembled WGS sequence"/>
</dbReference>
<keyword evidence="1" id="KW-0472">Membrane</keyword>
<dbReference type="SUPFAM" id="SSF53448">
    <property type="entry name" value="Nucleotide-diphospho-sugar transferases"/>
    <property type="match status" value="1"/>
</dbReference>
<keyword evidence="4" id="KW-0808">Transferase</keyword>
<dbReference type="PANTHER" id="PTHR43685">
    <property type="entry name" value="GLYCOSYLTRANSFERASE"/>
    <property type="match status" value="1"/>
</dbReference>
<evidence type="ECO:0000259" key="2">
    <source>
        <dbReference type="Pfam" id="PF00535"/>
    </source>
</evidence>
<dbReference type="Gene3D" id="3.90.550.10">
    <property type="entry name" value="Spore Coat Polysaccharide Biosynthesis Protein SpsA, Chain A"/>
    <property type="match status" value="1"/>
</dbReference>
<dbReference type="InterPro" id="IPR029044">
    <property type="entry name" value="Nucleotide-diphossugar_trans"/>
</dbReference>
<protein>
    <submittedName>
        <fullName evidence="4">Glycosyltransferase</fullName>
    </submittedName>
</protein>
<feature type="domain" description="Glycosyltransferase 2-like" evidence="2">
    <location>
        <begin position="313"/>
        <end position="468"/>
    </location>
</feature>
<feature type="transmembrane region" description="Helical" evidence="1">
    <location>
        <begin position="796"/>
        <end position="814"/>
    </location>
</feature>
<dbReference type="EMBL" id="VBOY01000068">
    <property type="protein sequence ID" value="TMQ65657.1"/>
    <property type="molecule type" value="Genomic_DNA"/>
</dbReference>
<dbReference type="InterPro" id="IPR006103">
    <property type="entry name" value="Glyco_hydro_2_cat"/>
</dbReference>